<reference evidence="1 2" key="1">
    <citation type="submission" date="2019-01" db="EMBL/GenBank/DDBJ databases">
        <title>Genome and plasmid diversity of ESBL producing Escherichia coli ST131 tracking phylogenetic trajectories with Bayesian inference.</title>
        <authorList>
            <person name="Ny S."/>
        </authorList>
    </citation>
    <scope>NUCLEOTIDE SEQUENCE [LARGE SCALE GENOMIC DNA]</scope>
    <source>
        <strain evidence="1 2">C0101-PB_2013</strain>
    </source>
</reference>
<evidence type="ECO:0000313" key="2">
    <source>
        <dbReference type="Proteomes" id="UP000309847"/>
    </source>
</evidence>
<gene>
    <name evidence="1" type="ORF">EWT59_23535</name>
</gene>
<dbReference type="RefSeq" id="WP_138158067.1">
    <property type="nucleotide sequence ID" value="NZ_SEWA01000004.1"/>
</dbReference>
<protein>
    <submittedName>
        <fullName evidence="1">Uncharacterized protein</fullName>
    </submittedName>
</protein>
<comment type="caution">
    <text evidence="1">The sequence shown here is derived from an EMBL/GenBank/DDBJ whole genome shotgun (WGS) entry which is preliminary data.</text>
</comment>
<name>A0A7I0KZV3_ECO25</name>
<dbReference type="EMBL" id="SEWA01000004">
    <property type="protein sequence ID" value="TLI69024.1"/>
    <property type="molecule type" value="Genomic_DNA"/>
</dbReference>
<organism evidence="1 2">
    <name type="scientific">Escherichia coli O25b:H4</name>
    <dbReference type="NCBI Taxonomy" id="941280"/>
    <lineage>
        <taxon>Bacteria</taxon>
        <taxon>Pseudomonadati</taxon>
        <taxon>Pseudomonadota</taxon>
        <taxon>Gammaproteobacteria</taxon>
        <taxon>Enterobacterales</taxon>
        <taxon>Enterobacteriaceae</taxon>
        <taxon>Escherichia</taxon>
    </lineage>
</organism>
<proteinExistence type="predicted"/>
<dbReference type="Proteomes" id="UP000309847">
    <property type="component" value="Unassembled WGS sequence"/>
</dbReference>
<accession>A0A7I0KZV3</accession>
<dbReference type="AlphaFoldDB" id="A0A7I0KZV3"/>
<sequence>MNGWNRKKTQYLAGCIHEHEKADGVTYDPNGMVSYWNTKYNLVPAEQLPALQNQVSLELEALRGAETNHVTISNIGAAKFGFDSVIGNHLPNFDPEPVK</sequence>
<evidence type="ECO:0000313" key="1">
    <source>
        <dbReference type="EMBL" id="TLI69024.1"/>
    </source>
</evidence>